<reference evidence="1" key="1">
    <citation type="submission" date="2022-08" db="EMBL/GenBank/DDBJ databases">
        <title>The genomic sequence of strain Paenibacillus sp. SCIV0701.</title>
        <authorList>
            <person name="Zhao H."/>
        </authorList>
    </citation>
    <scope>NUCLEOTIDE SEQUENCE</scope>
    <source>
        <strain evidence="1">SCIV0701</strain>
    </source>
</reference>
<dbReference type="InterPro" id="IPR011990">
    <property type="entry name" value="TPR-like_helical_dom_sf"/>
</dbReference>
<evidence type="ECO:0000313" key="1">
    <source>
        <dbReference type="EMBL" id="MCR2808006.1"/>
    </source>
</evidence>
<proteinExistence type="predicted"/>
<gene>
    <name evidence="1" type="ORF">NQZ67_29440</name>
</gene>
<dbReference type="SUPFAM" id="SSF48452">
    <property type="entry name" value="TPR-like"/>
    <property type="match status" value="1"/>
</dbReference>
<keyword evidence="2" id="KW-1185">Reference proteome</keyword>
<accession>A0A9X2MY66</accession>
<evidence type="ECO:0008006" key="3">
    <source>
        <dbReference type="Google" id="ProtNLM"/>
    </source>
</evidence>
<dbReference type="Gene3D" id="1.25.40.10">
    <property type="entry name" value="Tetratricopeptide repeat domain"/>
    <property type="match status" value="1"/>
</dbReference>
<dbReference type="Proteomes" id="UP001141950">
    <property type="component" value="Unassembled WGS sequence"/>
</dbReference>
<evidence type="ECO:0000313" key="2">
    <source>
        <dbReference type="Proteomes" id="UP001141950"/>
    </source>
</evidence>
<sequence>MSKPKKKNAESVKSSAVQGNFDALFQQAVELHNRGVAGDSAAVQQAYAQLEQLFKSYKGRPLLEAYFGSAMVLVARDKSDTSEKYKWASQGLKHLDQAVAASPRDGVIRQLRGRNAFNLPEQYFQRTQTAIEDYTAVIEQQQRGELQLDAEQYAKIVYELGEAYARIGRNADAANVWRRLETEAGGSTVQPLAAQRLQQVANRPAVESVLSEVSNTVVVDATRAIGTLLVRWAQKELEKEQGKQKKNKAKAKKKK</sequence>
<comment type="caution">
    <text evidence="1">The sequence shown here is derived from an EMBL/GenBank/DDBJ whole genome shotgun (WGS) entry which is preliminary data.</text>
</comment>
<dbReference type="RefSeq" id="WP_257453011.1">
    <property type="nucleotide sequence ID" value="NZ_JANIPJ010000040.1"/>
</dbReference>
<protein>
    <recommendedName>
        <fullName evidence="3">Tetratricopeptide repeat protein</fullName>
    </recommendedName>
</protein>
<dbReference type="AlphaFoldDB" id="A0A9X2MY66"/>
<organism evidence="1 2">
    <name type="scientific">Paenibacillus soyae</name>
    <dbReference type="NCBI Taxonomy" id="2969249"/>
    <lineage>
        <taxon>Bacteria</taxon>
        <taxon>Bacillati</taxon>
        <taxon>Bacillota</taxon>
        <taxon>Bacilli</taxon>
        <taxon>Bacillales</taxon>
        <taxon>Paenibacillaceae</taxon>
        <taxon>Paenibacillus</taxon>
    </lineage>
</organism>
<name>A0A9X2MY66_9BACL</name>
<dbReference type="EMBL" id="JANIPJ010000040">
    <property type="protein sequence ID" value="MCR2808006.1"/>
    <property type="molecule type" value="Genomic_DNA"/>
</dbReference>